<gene>
    <name evidence="2" type="ORF">N4261_18550</name>
</gene>
<reference evidence="2" key="1">
    <citation type="submission" date="2022-10" db="EMBL/GenBank/DDBJ databases">
        <title>Characterization and whole genome sequencing of a new Roseateles species, isolated from fresh water.</title>
        <authorList>
            <person name="Guliayeva D.Y."/>
            <person name="Akhremchuk A.E."/>
            <person name="Sikolenko M.A."/>
            <person name="Valentovich L.N."/>
            <person name="Sidarenka A.V."/>
        </authorList>
    </citation>
    <scope>NUCLEOTIDE SEQUENCE</scope>
    <source>
        <strain evidence="2">BIM B-1768</strain>
    </source>
</reference>
<evidence type="ECO:0000313" key="3">
    <source>
        <dbReference type="Proteomes" id="UP001064933"/>
    </source>
</evidence>
<dbReference type="RefSeq" id="WP_261756752.1">
    <property type="nucleotide sequence ID" value="NZ_CP104562.2"/>
</dbReference>
<dbReference type="Proteomes" id="UP001064933">
    <property type="component" value="Chromosome"/>
</dbReference>
<name>A0ABY6AUW8_9BURK</name>
<organism evidence="2 3">
    <name type="scientific">Roseateles amylovorans</name>
    <dbReference type="NCBI Taxonomy" id="2978473"/>
    <lineage>
        <taxon>Bacteria</taxon>
        <taxon>Pseudomonadati</taxon>
        <taxon>Pseudomonadota</taxon>
        <taxon>Betaproteobacteria</taxon>
        <taxon>Burkholderiales</taxon>
        <taxon>Sphaerotilaceae</taxon>
        <taxon>Roseateles</taxon>
    </lineage>
</organism>
<dbReference type="EMBL" id="CP104562">
    <property type="protein sequence ID" value="UXH77009.1"/>
    <property type="molecule type" value="Genomic_DNA"/>
</dbReference>
<protein>
    <submittedName>
        <fullName evidence="2">YXWGXW repeat-containing protein</fullName>
    </submittedName>
</protein>
<keyword evidence="1" id="KW-0732">Signal</keyword>
<dbReference type="Pfam" id="PF12779">
    <property type="entry name" value="WXXGXW"/>
    <property type="match status" value="1"/>
</dbReference>
<feature type="chain" id="PRO_5046054394" evidence="1">
    <location>
        <begin position="20"/>
        <end position="79"/>
    </location>
</feature>
<dbReference type="PROSITE" id="PS51257">
    <property type="entry name" value="PROKAR_LIPOPROTEIN"/>
    <property type="match status" value="1"/>
</dbReference>
<evidence type="ECO:0000313" key="2">
    <source>
        <dbReference type="EMBL" id="UXH77009.1"/>
    </source>
</evidence>
<dbReference type="InterPro" id="IPR024447">
    <property type="entry name" value="YXWGXW_rpt"/>
</dbReference>
<proteinExistence type="predicted"/>
<evidence type="ECO:0000256" key="1">
    <source>
        <dbReference type="SAM" id="SignalP"/>
    </source>
</evidence>
<accession>A0ABY6AUW8</accession>
<sequence>MRALRFSVLALAAPVLASALSGCIVVPPRHYHGDGGGHGRGYGESYGPPPVSGYVWIEGYWDNRGGRRNWVDGHWGPRR</sequence>
<feature type="signal peptide" evidence="1">
    <location>
        <begin position="1"/>
        <end position="19"/>
    </location>
</feature>
<keyword evidence="3" id="KW-1185">Reference proteome</keyword>